<sequence length="342" mass="36936">MTTLGAIGAGLLSVVARRKVLSAPQSCRVFQANLTRRWRRGTVAQVSDQQLADHKRRGPADGRCEKVSPSPQSNGGRWSGVPDAPWKAQRWVRRNLPVDRVPWPFRGCTVTEVDAAAQGAQLPAPPEAVLCAECRGTVFHDSHYKGHRHAPRAGPAAGDGGRASEATTLGDTELAAFCPRRLQDNHRFAALLTPSAEPSPAPTATEAGAWDTETPSVPTTLRGPVEGRFRGGESGDRGILPHLDVQGSTPLWGEVVERDADSLIPSSSARPSPVPGISSKEWSLLCISISPEHSIKPTTREPQPQSRQARPDPSPETHQAFIQNKIIFRHTHYSSSTSNNLK</sequence>
<dbReference type="Proteomes" id="UP000821845">
    <property type="component" value="Chromosome 7"/>
</dbReference>
<reference evidence="1" key="1">
    <citation type="submission" date="2020-05" db="EMBL/GenBank/DDBJ databases">
        <title>Large-scale comparative analyses of tick genomes elucidate their genetic diversity and vector capacities.</title>
        <authorList>
            <person name="Jia N."/>
            <person name="Wang J."/>
            <person name="Shi W."/>
            <person name="Du L."/>
            <person name="Sun Y."/>
            <person name="Zhan W."/>
            <person name="Jiang J."/>
            <person name="Wang Q."/>
            <person name="Zhang B."/>
            <person name="Ji P."/>
            <person name="Sakyi L.B."/>
            <person name="Cui X."/>
            <person name="Yuan T."/>
            <person name="Jiang B."/>
            <person name="Yang W."/>
            <person name="Lam T.T.-Y."/>
            <person name="Chang Q."/>
            <person name="Ding S."/>
            <person name="Wang X."/>
            <person name="Zhu J."/>
            <person name="Ruan X."/>
            <person name="Zhao L."/>
            <person name="Wei J."/>
            <person name="Que T."/>
            <person name="Du C."/>
            <person name="Cheng J."/>
            <person name="Dai P."/>
            <person name="Han X."/>
            <person name="Huang E."/>
            <person name="Gao Y."/>
            <person name="Liu J."/>
            <person name="Shao H."/>
            <person name="Ye R."/>
            <person name="Li L."/>
            <person name="Wei W."/>
            <person name="Wang X."/>
            <person name="Wang C."/>
            <person name="Yang T."/>
            <person name="Huo Q."/>
            <person name="Li W."/>
            <person name="Guo W."/>
            <person name="Chen H."/>
            <person name="Zhou L."/>
            <person name="Ni X."/>
            <person name="Tian J."/>
            <person name="Zhou Y."/>
            <person name="Sheng Y."/>
            <person name="Liu T."/>
            <person name="Pan Y."/>
            <person name="Xia L."/>
            <person name="Li J."/>
            <person name="Zhao F."/>
            <person name="Cao W."/>
        </authorList>
    </citation>
    <scope>NUCLEOTIDE SEQUENCE</scope>
    <source>
        <strain evidence="1">Hyas-2018</strain>
    </source>
</reference>
<accession>A0ACB7RWJ5</accession>
<gene>
    <name evidence="1" type="ORF">HPB50_009859</name>
</gene>
<protein>
    <submittedName>
        <fullName evidence="1">Uncharacterized protein</fullName>
    </submittedName>
</protein>
<dbReference type="EMBL" id="CM023487">
    <property type="protein sequence ID" value="KAH6925773.1"/>
    <property type="molecule type" value="Genomic_DNA"/>
</dbReference>
<name>A0ACB7RWJ5_HYAAI</name>
<comment type="caution">
    <text evidence="1">The sequence shown here is derived from an EMBL/GenBank/DDBJ whole genome shotgun (WGS) entry which is preliminary data.</text>
</comment>
<evidence type="ECO:0000313" key="2">
    <source>
        <dbReference type="Proteomes" id="UP000821845"/>
    </source>
</evidence>
<proteinExistence type="predicted"/>
<keyword evidence="2" id="KW-1185">Reference proteome</keyword>
<evidence type="ECO:0000313" key="1">
    <source>
        <dbReference type="EMBL" id="KAH6925773.1"/>
    </source>
</evidence>
<organism evidence="1 2">
    <name type="scientific">Hyalomma asiaticum</name>
    <name type="common">Tick</name>
    <dbReference type="NCBI Taxonomy" id="266040"/>
    <lineage>
        <taxon>Eukaryota</taxon>
        <taxon>Metazoa</taxon>
        <taxon>Ecdysozoa</taxon>
        <taxon>Arthropoda</taxon>
        <taxon>Chelicerata</taxon>
        <taxon>Arachnida</taxon>
        <taxon>Acari</taxon>
        <taxon>Parasitiformes</taxon>
        <taxon>Ixodida</taxon>
        <taxon>Ixodoidea</taxon>
        <taxon>Ixodidae</taxon>
        <taxon>Hyalomminae</taxon>
        <taxon>Hyalomma</taxon>
    </lineage>
</organism>